<dbReference type="Proteomes" id="UP001227126">
    <property type="component" value="Unassembled WGS sequence"/>
</dbReference>
<dbReference type="Pfam" id="PF00106">
    <property type="entry name" value="adh_short"/>
    <property type="match status" value="1"/>
</dbReference>
<comment type="caution">
    <text evidence="1">The sequence shown here is derived from an EMBL/GenBank/DDBJ whole genome shotgun (WGS) entry which is preliminary data.</text>
</comment>
<evidence type="ECO:0000313" key="1">
    <source>
        <dbReference type="EMBL" id="MDK3071821.1"/>
    </source>
</evidence>
<dbReference type="PROSITE" id="PS00061">
    <property type="entry name" value="ADH_SHORT"/>
    <property type="match status" value="1"/>
</dbReference>
<organism evidence="1 2">
    <name type="scientific">Sedimentitalea xiamensis</name>
    <dbReference type="NCBI Taxonomy" id="3050037"/>
    <lineage>
        <taxon>Bacteria</taxon>
        <taxon>Pseudomonadati</taxon>
        <taxon>Pseudomonadota</taxon>
        <taxon>Alphaproteobacteria</taxon>
        <taxon>Rhodobacterales</taxon>
        <taxon>Paracoccaceae</taxon>
        <taxon>Sedimentitalea</taxon>
    </lineage>
</organism>
<dbReference type="PANTHER" id="PTHR42808:SF3">
    <property type="entry name" value="HYDROXYSTEROID DEHYDROGENASE-LIKE PROTEIN 2"/>
    <property type="match status" value="1"/>
</dbReference>
<accession>A0ABT7F9N9</accession>
<dbReference type="PANTHER" id="PTHR42808">
    <property type="entry name" value="HYDROXYSTEROID DEHYDROGENASE-LIKE PROTEIN 2"/>
    <property type="match status" value="1"/>
</dbReference>
<keyword evidence="2" id="KW-1185">Reference proteome</keyword>
<dbReference type="PRINTS" id="PR00081">
    <property type="entry name" value="GDHRDH"/>
</dbReference>
<proteinExistence type="predicted"/>
<dbReference type="SUPFAM" id="SSF51735">
    <property type="entry name" value="NAD(P)-binding Rossmann-fold domains"/>
    <property type="match status" value="1"/>
</dbReference>
<dbReference type="RefSeq" id="WP_284483770.1">
    <property type="nucleotide sequence ID" value="NZ_JASNJE010000001.1"/>
</dbReference>
<dbReference type="InterPro" id="IPR051935">
    <property type="entry name" value="HSDL2"/>
</dbReference>
<dbReference type="InterPro" id="IPR002347">
    <property type="entry name" value="SDR_fam"/>
</dbReference>
<dbReference type="Gene3D" id="3.40.50.720">
    <property type="entry name" value="NAD(P)-binding Rossmann-like Domain"/>
    <property type="match status" value="1"/>
</dbReference>
<dbReference type="InterPro" id="IPR036291">
    <property type="entry name" value="NAD(P)-bd_dom_sf"/>
</dbReference>
<sequence length="275" mass="29595">MRNLKDKTIFITGASRGIGREIALRAAKDGANVVIAAKSDTPHPKLPGTIHSVADEVEASGGRALAIKLDVRDEANIQAAFAQAVDTFGGIDALVNNASAIALTPAQKTDTKRYDLIHSINVRGTLLCSKAAIPHLKASENGHILTLSPPINLARHWLGLHIPYTVTKYSMSLLALGLAEELRADGIASNALWPQTTIATAAVEFAIDPELLRASRTPRIMADAAYEILTSNARDVTGNTFIDEPLLRARGVKNFDLYKNDPGCDRLQIDLFVDE</sequence>
<reference evidence="1 2" key="1">
    <citation type="submission" date="2023-05" db="EMBL/GenBank/DDBJ databases">
        <title>Sedimentitalea sp. nov. JM2-8.</title>
        <authorList>
            <person name="Huang J."/>
        </authorList>
    </citation>
    <scope>NUCLEOTIDE SEQUENCE [LARGE SCALE GENOMIC DNA]</scope>
    <source>
        <strain evidence="1 2">JM2-8</strain>
    </source>
</reference>
<gene>
    <name evidence="1" type="ORF">QO034_01735</name>
</gene>
<name>A0ABT7F9N9_9RHOB</name>
<dbReference type="InterPro" id="IPR020904">
    <property type="entry name" value="Sc_DH/Rdtase_CS"/>
</dbReference>
<dbReference type="EMBL" id="JASNJE010000001">
    <property type="protein sequence ID" value="MDK3071821.1"/>
    <property type="molecule type" value="Genomic_DNA"/>
</dbReference>
<evidence type="ECO:0000313" key="2">
    <source>
        <dbReference type="Proteomes" id="UP001227126"/>
    </source>
</evidence>
<dbReference type="NCBIfam" id="NF006133">
    <property type="entry name" value="PRK08278.1"/>
    <property type="match status" value="1"/>
</dbReference>
<protein>
    <submittedName>
        <fullName evidence="1">NAD(P)-dependent oxidoreductase</fullName>
    </submittedName>
</protein>